<accession>A0AA91DEF5</accession>
<dbReference type="EMBL" id="LUUL01000063">
    <property type="protein sequence ID" value="OAI27483.1"/>
    <property type="molecule type" value="Genomic_DNA"/>
</dbReference>
<dbReference type="InterPro" id="IPR001128">
    <property type="entry name" value="Cyt_P450"/>
</dbReference>
<evidence type="ECO:0000256" key="2">
    <source>
        <dbReference type="ARBA" id="ARBA00022617"/>
    </source>
</evidence>
<dbReference type="GO" id="GO:0005506">
    <property type="term" value="F:iron ion binding"/>
    <property type="evidence" value="ECO:0007669"/>
    <property type="project" value="InterPro"/>
</dbReference>
<organism evidence="9 10">
    <name type="scientific">Methylomonas koyamae</name>
    <dbReference type="NCBI Taxonomy" id="702114"/>
    <lineage>
        <taxon>Bacteria</taxon>
        <taxon>Pseudomonadati</taxon>
        <taxon>Pseudomonadota</taxon>
        <taxon>Gammaproteobacteria</taxon>
        <taxon>Methylococcales</taxon>
        <taxon>Methylococcaceae</taxon>
        <taxon>Methylomonas</taxon>
    </lineage>
</organism>
<reference evidence="9 10" key="1">
    <citation type="submission" date="2016-03" db="EMBL/GenBank/DDBJ databases">
        <authorList>
            <person name="Heylen K."/>
            <person name="De Vos P."/>
            <person name="Vekeman B."/>
        </authorList>
    </citation>
    <scope>NUCLEOTIDE SEQUENCE [LARGE SCALE GENOMIC DNA]</scope>
    <source>
        <strain evidence="9 10">R-49807</strain>
    </source>
</reference>
<evidence type="ECO:0000256" key="7">
    <source>
        <dbReference type="PIRSR" id="PIRSR602401-1"/>
    </source>
</evidence>
<keyword evidence="4 8" id="KW-0560">Oxidoreductase</keyword>
<name>A0AA91DEF5_9GAMM</name>
<dbReference type="InterPro" id="IPR017972">
    <property type="entry name" value="Cyt_P450_CS"/>
</dbReference>
<keyword evidence="10" id="KW-1185">Reference proteome</keyword>
<dbReference type="PROSITE" id="PS00086">
    <property type="entry name" value="CYTOCHROME_P450"/>
    <property type="match status" value="1"/>
</dbReference>
<dbReference type="Gene3D" id="1.10.630.10">
    <property type="entry name" value="Cytochrome P450"/>
    <property type="match status" value="1"/>
</dbReference>
<comment type="caution">
    <text evidence="9">The sequence shown here is derived from an EMBL/GenBank/DDBJ whole genome shotgun (WGS) entry which is preliminary data.</text>
</comment>
<dbReference type="CDD" id="cd20620">
    <property type="entry name" value="CYP132-like"/>
    <property type="match status" value="1"/>
</dbReference>
<dbReference type="PRINTS" id="PR00385">
    <property type="entry name" value="P450"/>
</dbReference>
<comment type="similarity">
    <text evidence="1 8">Belongs to the cytochrome P450 family.</text>
</comment>
<keyword evidence="3 7" id="KW-0479">Metal-binding</keyword>
<protein>
    <submittedName>
        <fullName evidence="9">Cytochrome P450</fullName>
    </submittedName>
</protein>
<evidence type="ECO:0000256" key="3">
    <source>
        <dbReference type="ARBA" id="ARBA00022723"/>
    </source>
</evidence>
<dbReference type="SUPFAM" id="SSF48264">
    <property type="entry name" value="Cytochrome P450"/>
    <property type="match status" value="1"/>
</dbReference>
<evidence type="ECO:0000256" key="5">
    <source>
        <dbReference type="ARBA" id="ARBA00023004"/>
    </source>
</evidence>
<evidence type="ECO:0000313" key="9">
    <source>
        <dbReference type="EMBL" id="OAI27483.1"/>
    </source>
</evidence>
<evidence type="ECO:0000256" key="4">
    <source>
        <dbReference type="ARBA" id="ARBA00023002"/>
    </source>
</evidence>
<dbReference type="InterPro" id="IPR036396">
    <property type="entry name" value="Cyt_P450_sf"/>
</dbReference>
<dbReference type="InterPro" id="IPR002401">
    <property type="entry name" value="Cyt_P450_E_grp-I"/>
</dbReference>
<dbReference type="GO" id="GO:0004497">
    <property type="term" value="F:monooxygenase activity"/>
    <property type="evidence" value="ECO:0007669"/>
    <property type="project" value="UniProtKB-KW"/>
</dbReference>
<keyword evidence="6 8" id="KW-0503">Monooxygenase</keyword>
<sequence>MPNTRPVPQAKGDFLLGHLRPLAADPFRTLSTWWHDYGDAVGFRVLTRQFYMLSHPDMAEQALVRQADKFVKMYDPQKPKGLELVLGQGLVTSRGDLWRNQRRLMQPVFQRGNLSALQPQIVAAGREMLRRWHRLGDGAQVNLCSEMMRLTLEVITQTMFGTSVLDRIEAIAPALDTALRHAAASLLNPLSLPPFVPTPGNRAFNRAMATLDGVVYGIIEQRRANPAAAGGDLLDMLLRARGEDGGAGMSDRQLRDEVLTIFSAGHETTSNLLSWTLYLLARHPDALGRLRRELQDLPAEEDWQFADLQTLEYCKAVLNESLRLRPPVGVIMRKIREDAEVEGYRLAAGSLALINIFNLHHHPQFWSDPERFQPERFLGNQSRRFAFMPFGAGERICIGNHFALLESQLLLSLIVRNYAIELLDPGEAEMEMVVSLRPKGGLPVRLKRLAKP</sequence>
<dbReference type="AlphaFoldDB" id="A0AA91DEF5"/>
<dbReference type="InterPro" id="IPR050196">
    <property type="entry name" value="Cytochrome_P450_Monoox"/>
</dbReference>
<evidence type="ECO:0000256" key="1">
    <source>
        <dbReference type="ARBA" id="ARBA00010617"/>
    </source>
</evidence>
<comment type="cofactor">
    <cofactor evidence="7">
        <name>heme</name>
        <dbReference type="ChEBI" id="CHEBI:30413"/>
    </cofactor>
</comment>
<dbReference type="RefSeq" id="WP_064026249.1">
    <property type="nucleotide sequence ID" value="NZ_LUUL01000063.1"/>
</dbReference>
<gene>
    <name evidence="9" type="ORF">A1356_09075</name>
</gene>
<dbReference type="GO" id="GO:0020037">
    <property type="term" value="F:heme binding"/>
    <property type="evidence" value="ECO:0007669"/>
    <property type="project" value="InterPro"/>
</dbReference>
<dbReference type="GO" id="GO:0016705">
    <property type="term" value="F:oxidoreductase activity, acting on paired donors, with incorporation or reduction of molecular oxygen"/>
    <property type="evidence" value="ECO:0007669"/>
    <property type="project" value="InterPro"/>
</dbReference>
<dbReference type="PRINTS" id="PR00463">
    <property type="entry name" value="EP450I"/>
</dbReference>
<evidence type="ECO:0000313" key="10">
    <source>
        <dbReference type="Proteomes" id="UP000077734"/>
    </source>
</evidence>
<keyword evidence="5 7" id="KW-0408">Iron</keyword>
<proteinExistence type="inferred from homology"/>
<dbReference type="PANTHER" id="PTHR24291:SF50">
    <property type="entry name" value="BIFUNCTIONAL ALBAFLAVENONE MONOOXYGENASE_TERPENE SYNTHASE"/>
    <property type="match status" value="1"/>
</dbReference>
<feature type="binding site" description="axial binding residue" evidence="7">
    <location>
        <position position="397"/>
    </location>
    <ligand>
        <name>heme</name>
        <dbReference type="ChEBI" id="CHEBI:30413"/>
    </ligand>
    <ligandPart>
        <name>Fe</name>
        <dbReference type="ChEBI" id="CHEBI:18248"/>
    </ligandPart>
</feature>
<evidence type="ECO:0000256" key="6">
    <source>
        <dbReference type="ARBA" id="ARBA00023033"/>
    </source>
</evidence>
<dbReference type="Pfam" id="PF00067">
    <property type="entry name" value="p450"/>
    <property type="match status" value="1"/>
</dbReference>
<dbReference type="PANTHER" id="PTHR24291">
    <property type="entry name" value="CYTOCHROME P450 FAMILY 4"/>
    <property type="match status" value="1"/>
</dbReference>
<keyword evidence="2 7" id="KW-0349">Heme</keyword>
<evidence type="ECO:0000256" key="8">
    <source>
        <dbReference type="RuleBase" id="RU000461"/>
    </source>
</evidence>
<dbReference type="Proteomes" id="UP000077734">
    <property type="component" value="Unassembled WGS sequence"/>
</dbReference>